<feature type="domain" description="Xylose isomerase-like TIM barrel" evidence="1">
    <location>
        <begin position="22"/>
        <end position="244"/>
    </location>
</feature>
<dbReference type="GO" id="GO:0016853">
    <property type="term" value="F:isomerase activity"/>
    <property type="evidence" value="ECO:0007669"/>
    <property type="project" value="UniProtKB-KW"/>
</dbReference>
<evidence type="ECO:0000259" key="1">
    <source>
        <dbReference type="Pfam" id="PF01261"/>
    </source>
</evidence>
<reference evidence="2 3" key="1">
    <citation type="journal article" date="2019" name="Int. J. Syst. Evol. Microbiol.">
        <title>The Global Catalogue of Microorganisms (GCM) 10K type strain sequencing project: providing services to taxonomists for standard genome sequencing and annotation.</title>
        <authorList>
            <consortium name="The Broad Institute Genomics Platform"/>
            <consortium name="The Broad Institute Genome Sequencing Center for Infectious Disease"/>
            <person name="Wu L."/>
            <person name="Ma J."/>
        </authorList>
    </citation>
    <scope>NUCLEOTIDE SEQUENCE [LARGE SCALE GENOMIC DNA]</scope>
    <source>
        <strain evidence="2 3">CGMCC 1.15824</strain>
    </source>
</reference>
<dbReference type="InterPro" id="IPR050312">
    <property type="entry name" value="IolE/XylAMocC-like"/>
</dbReference>
<dbReference type="PANTHER" id="PTHR12110">
    <property type="entry name" value="HYDROXYPYRUVATE ISOMERASE"/>
    <property type="match status" value="1"/>
</dbReference>
<dbReference type="AlphaFoldDB" id="A0ABD5QDW8"/>
<comment type="caution">
    <text evidence="2">The sequence shown here is derived from an EMBL/GenBank/DDBJ whole genome shotgun (WGS) entry which is preliminary data.</text>
</comment>
<evidence type="ECO:0000313" key="2">
    <source>
        <dbReference type="EMBL" id="MFC4987882.1"/>
    </source>
</evidence>
<proteinExistence type="predicted"/>
<dbReference type="Proteomes" id="UP001595925">
    <property type="component" value="Unassembled WGS sequence"/>
</dbReference>
<dbReference type="RefSeq" id="WP_224829914.1">
    <property type="nucleotide sequence ID" value="NZ_JAIVEF010000031.1"/>
</dbReference>
<dbReference type="InterPro" id="IPR013022">
    <property type="entry name" value="Xyl_isomerase-like_TIM-brl"/>
</dbReference>
<dbReference type="Gene3D" id="3.20.20.150">
    <property type="entry name" value="Divalent-metal-dependent TIM barrel enzymes"/>
    <property type="match status" value="1"/>
</dbReference>
<dbReference type="InterPro" id="IPR036237">
    <property type="entry name" value="Xyl_isomerase-like_sf"/>
</dbReference>
<dbReference type="SUPFAM" id="SSF51658">
    <property type="entry name" value="Xylose isomerase-like"/>
    <property type="match status" value="1"/>
</dbReference>
<dbReference type="EMBL" id="JBHSJG010000034">
    <property type="protein sequence ID" value="MFC4987882.1"/>
    <property type="molecule type" value="Genomic_DNA"/>
</dbReference>
<accession>A0ABD5QDW8</accession>
<dbReference type="PANTHER" id="PTHR12110:SF41">
    <property type="entry name" value="INOSOSE DEHYDRATASE"/>
    <property type="match status" value="1"/>
</dbReference>
<protein>
    <submittedName>
        <fullName evidence="2">Sugar phosphate isomerase/epimerase family protein</fullName>
    </submittedName>
</protein>
<keyword evidence="2" id="KW-0413">Isomerase</keyword>
<keyword evidence="3" id="KW-1185">Reference proteome</keyword>
<evidence type="ECO:0000313" key="3">
    <source>
        <dbReference type="Proteomes" id="UP001595925"/>
    </source>
</evidence>
<organism evidence="2 3">
    <name type="scientific">Saliphagus infecundisoli</name>
    <dbReference type="NCBI Taxonomy" id="1849069"/>
    <lineage>
        <taxon>Archaea</taxon>
        <taxon>Methanobacteriati</taxon>
        <taxon>Methanobacteriota</taxon>
        <taxon>Stenosarchaea group</taxon>
        <taxon>Halobacteria</taxon>
        <taxon>Halobacteriales</taxon>
        <taxon>Natrialbaceae</taxon>
        <taxon>Saliphagus</taxon>
    </lineage>
</organism>
<dbReference type="Pfam" id="PF01261">
    <property type="entry name" value="AP_endonuc_2"/>
    <property type="match status" value="1"/>
</dbReference>
<name>A0ABD5QDW8_9EURY</name>
<sequence>MARTAINLYSVRELDEPMLDILDRVADAGYDGVQFSGGLRDAEPEDVVEKLAETGLETTGAHVGIDDLESDLAGSYGLYGDRLGCASAVVPYLGDEHFESEAAVGETAERLSDLADDAEEYGWPIHYHNHAHEFVDVGGETSFERLADLAPEVGLELDVGWALVGGEDPVELIERYGDRIDLLHMKDMVADEKRGFREIGEGDVDMAACAEAASEVDVEWLIYEHDEPEDPAASIETGAEVLRSI</sequence>
<gene>
    <name evidence="2" type="ORF">ACFPFO_08975</name>
</gene>